<dbReference type="PROSITE" id="PS51635">
    <property type="entry name" value="PNPLA"/>
    <property type="match status" value="1"/>
</dbReference>
<feature type="short sequence motif" description="DGA/G" evidence="4">
    <location>
        <begin position="159"/>
        <end position="161"/>
    </location>
</feature>
<gene>
    <name evidence="6" type="primary">rssA</name>
    <name evidence="6" type="ORF">NCCP691_17910</name>
</gene>
<keyword evidence="1 4" id="KW-0378">Hydrolase</keyword>
<keyword evidence="6" id="KW-0645">Protease</keyword>
<organism evidence="6 7">
    <name type="scientific">Noviherbaspirillum aridicola</name>
    <dbReference type="NCBI Taxonomy" id="2849687"/>
    <lineage>
        <taxon>Bacteria</taxon>
        <taxon>Pseudomonadati</taxon>
        <taxon>Pseudomonadota</taxon>
        <taxon>Betaproteobacteria</taxon>
        <taxon>Burkholderiales</taxon>
        <taxon>Oxalobacteraceae</taxon>
        <taxon>Noviherbaspirillum</taxon>
    </lineage>
</organism>
<accession>A0ABQ4Q3K5</accession>
<sequence>MDKATQDKSVSLVLGSGGARGLAHIGVIRWLLDNGYTIRSIAGASMGAVVGAVFASGKLEQFAEWVLALERADVLRLLDPAFNRAGLFKGERVMAALRALIGDGDIRDLPVAFTAVAMDLETGKEIWLREGSLFDAVRASIAIPLLLTPVQRDGLTLVDGGLVNPVPVAPTLNDRTGLTVAVNCGGRYETMPAPPQSDSIPAAGGDYRRRILAFLDSLQSARETGLAAPDMISIGLRSMEAMENTIARFKLAANSPDAVIELPRNACRIHEFWRAEEMIVLGRERTARVFESRCIA</sequence>
<protein>
    <submittedName>
        <fullName evidence="6">Serine protease</fullName>
    </submittedName>
</protein>
<dbReference type="PANTHER" id="PTHR14226">
    <property type="entry name" value="NEUROPATHY TARGET ESTERASE/SWISS CHEESE D.MELANOGASTER"/>
    <property type="match status" value="1"/>
</dbReference>
<comment type="caution">
    <text evidence="6">The sequence shown here is derived from an EMBL/GenBank/DDBJ whole genome shotgun (WGS) entry which is preliminary data.</text>
</comment>
<dbReference type="SUPFAM" id="SSF52151">
    <property type="entry name" value="FabD/lysophospholipase-like"/>
    <property type="match status" value="1"/>
</dbReference>
<feature type="domain" description="PNPLA" evidence="5">
    <location>
        <begin position="12"/>
        <end position="172"/>
    </location>
</feature>
<reference evidence="6 7" key="1">
    <citation type="journal article" date="2022" name="Int. J. Syst. Evol. Microbiol.">
        <title>Noviherbaspirillum aridicola sp. nov., isolated from an arid soil in Pakistan.</title>
        <authorList>
            <person name="Khan I.U."/>
            <person name="Saqib M."/>
            <person name="Amin A."/>
            <person name="Hussain F."/>
            <person name="Li L."/>
            <person name="Liu Y.H."/>
            <person name="Fang B.Z."/>
            <person name="Ahmed I."/>
            <person name="Li W.J."/>
        </authorList>
    </citation>
    <scope>NUCLEOTIDE SEQUENCE [LARGE SCALE GENOMIC DNA]</scope>
    <source>
        <strain evidence="6 7">NCCP-691</strain>
    </source>
</reference>
<name>A0ABQ4Q3K5_9BURK</name>
<keyword evidence="7" id="KW-1185">Reference proteome</keyword>
<dbReference type="Pfam" id="PF01734">
    <property type="entry name" value="Patatin"/>
    <property type="match status" value="1"/>
</dbReference>
<dbReference type="InterPro" id="IPR050301">
    <property type="entry name" value="NTE"/>
</dbReference>
<feature type="active site" description="Proton acceptor" evidence="4">
    <location>
        <position position="159"/>
    </location>
</feature>
<feature type="short sequence motif" description="GXSXG" evidence="4">
    <location>
        <begin position="43"/>
        <end position="47"/>
    </location>
</feature>
<dbReference type="RefSeq" id="WP_220807945.1">
    <property type="nucleotide sequence ID" value="NZ_BPMK01000007.1"/>
</dbReference>
<comment type="caution">
    <text evidence="4">Lacks conserved residue(s) required for the propagation of feature annotation.</text>
</comment>
<feature type="active site" description="Nucleophile" evidence="4">
    <location>
        <position position="45"/>
    </location>
</feature>
<evidence type="ECO:0000256" key="2">
    <source>
        <dbReference type="ARBA" id="ARBA00022963"/>
    </source>
</evidence>
<evidence type="ECO:0000313" key="7">
    <source>
        <dbReference type="Proteomes" id="UP000887222"/>
    </source>
</evidence>
<evidence type="ECO:0000259" key="5">
    <source>
        <dbReference type="PROSITE" id="PS51635"/>
    </source>
</evidence>
<evidence type="ECO:0000256" key="3">
    <source>
        <dbReference type="ARBA" id="ARBA00023098"/>
    </source>
</evidence>
<evidence type="ECO:0000256" key="1">
    <source>
        <dbReference type="ARBA" id="ARBA00022801"/>
    </source>
</evidence>
<dbReference type="Proteomes" id="UP000887222">
    <property type="component" value="Unassembled WGS sequence"/>
</dbReference>
<dbReference type="InterPro" id="IPR002641">
    <property type="entry name" value="PNPLA_dom"/>
</dbReference>
<keyword evidence="3 4" id="KW-0443">Lipid metabolism</keyword>
<keyword evidence="2 4" id="KW-0442">Lipid degradation</keyword>
<dbReference type="GO" id="GO:0006508">
    <property type="term" value="P:proteolysis"/>
    <property type="evidence" value="ECO:0007669"/>
    <property type="project" value="UniProtKB-KW"/>
</dbReference>
<dbReference type="PANTHER" id="PTHR14226:SF76">
    <property type="entry name" value="NTE FAMILY PROTEIN RSSA"/>
    <property type="match status" value="1"/>
</dbReference>
<evidence type="ECO:0000313" key="6">
    <source>
        <dbReference type="EMBL" id="GIZ51777.1"/>
    </source>
</evidence>
<evidence type="ECO:0000256" key="4">
    <source>
        <dbReference type="PROSITE-ProRule" id="PRU01161"/>
    </source>
</evidence>
<dbReference type="Gene3D" id="3.40.1090.10">
    <property type="entry name" value="Cytosolic phospholipase A2 catalytic domain"/>
    <property type="match status" value="2"/>
</dbReference>
<dbReference type="InterPro" id="IPR016035">
    <property type="entry name" value="Acyl_Trfase/lysoPLipase"/>
</dbReference>
<dbReference type="GO" id="GO:0008233">
    <property type="term" value="F:peptidase activity"/>
    <property type="evidence" value="ECO:0007669"/>
    <property type="project" value="UniProtKB-KW"/>
</dbReference>
<dbReference type="EMBL" id="BPMK01000007">
    <property type="protein sequence ID" value="GIZ51777.1"/>
    <property type="molecule type" value="Genomic_DNA"/>
</dbReference>
<proteinExistence type="predicted"/>